<feature type="domain" description="DUF8033" evidence="1">
    <location>
        <begin position="53"/>
        <end position="107"/>
    </location>
</feature>
<evidence type="ECO:0000259" key="1">
    <source>
        <dbReference type="Pfam" id="PF26096"/>
    </source>
</evidence>
<reference evidence="2" key="1">
    <citation type="journal article" date="2015" name="Nature">
        <title>Complex archaea that bridge the gap between prokaryotes and eukaryotes.</title>
        <authorList>
            <person name="Spang A."/>
            <person name="Saw J.H."/>
            <person name="Jorgensen S.L."/>
            <person name="Zaremba-Niedzwiedzka K."/>
            <person name="Martijn J."/>
            <person name="Lind A.E."/>
            <person name="van Eijk R."/>
            <person name="Schleper C."/>
            <person name="Guy L."/>
            <person name="Ettema T.J."/>
        </authorList>
    </citation>
    <scope>NUCLEOTIDE SEQUENCE</scope>
</reference>
<organism evidence="2">
    <name type="scientific">marine sediment metagenome</name>
    <dbReference type="NCBI Taxonomy" id="412755"/>
    <lineage>
        <taxon>unclassified sequences</taxon>
        <taxon>metagenomes</taxon>
        <taxon>ecological metagenomes</taxon>
    </lineage>
</organism>
<accession>A0A0F9C4Z9</accession>
<evidence type="ECO:0000313" key="2">
    <source>
        <dbReference type="EMBL" id="KKK97554.1"/>
    </source>
</evidence>
<dbReference type="InterPro" id="IPR058346">
    <property type="entry name" value="DUF8033"/>
</dbReference>
<dbReference type="Pfam" id="PF26096">
    <property type="entry name" value="DUF8033"/>
    <property type="match status" value="1"/>
</dbReference>
<gene>
    <name evidence="2" type="ORF">LCGC14_2651560</name>
</gene>
<name>A0A0F9C4Z9_9ZZZZ</name>
<sequence length="113" mass="12949">MLGIAIPTIRKEGPFFCCILTERIIVMSLPKIENYGKYNSDNYGRHCLKVTMERLTVWFSYNTPVAYQSNSSPIVVRQNDWGTTTGKHLNWIDGGNKKDRIPGKQFESQLYGT</sequence>
<protein>
    <recommendedName>
        <fullName evidence="1">DUF8033 domain-containing protein</fullName>
    </recommendedName>
</protein>
<proteinExistence type="predicted"/>
<comment type="caution">
    <text evidence="2">The sequence shown here is derived from an EMBL/GenBank/DDBJ whole genome shotgun (WGS) entry which is preliminary data.</text>
</comment>
<dbReference type="EMBL" id="LAZR01045998">
    <property type="protein sequence ID" value="KKK97554.1"/>
    <property type="molecule type" value="Genomic_DNA"/>
</dbReference>
<dbReference type="AlphaFoldDB" id="A0A0F9C4Z9"/>